<sequence>MVRSYERHEPTLAFGLVSSNAANCVLGEDGRSAYVPALEDVLVWDMKLGQQRGAWHEIGSRVAVTAIARAPHPNASRFAVGYADGSIRLWDAETGAALLTFNGHQRAVTALAFDRAGLQLASGSLDTSVIVWDTVAETGLFRLKSHHGAITALAFLNDTEHVAPATYLVSTAKDGLMKLWDLRLQHNIQTVVSGEEQLFSVAVSQAHEPMDGVEGGALVVTGGTNGALRVWEASGAALREGLRVKDAVDAHMPQFITPHGTLEMPGAHRVQQLAFSASTNDTFLAASSGDRSVQVFRVRTLDEARKKQQRRTRRAMEKAERTGGAPVEVALTWSLRFEPYVLIRPSIGRVRSFSFPTGAAPGSGDAFGPMPLLCALTTNSAEIHTVPAIPRTKQEKKQLESQIANALELPGHRADVRAVALSYDDSLLASVCGSGQLKIWNARTGRCIRTLPVSAYALSVAWLPGDRYVLVGCKDGSLHSFDIPAGMPVETIEAHQGPIWSCIVHPNGQSAVTCSADKDVKFWEFEMAQPEEASAPQLSLVHVRTLKVADDVLCARFSPDGRLLAISLLDNTVKVFYADTLKFFLSLYGHKLPVLSLDISGDGKLCVTCSADKNVKIWGLDFGDCHRSIFAHDESIMGVAFEHGEQGGGLMGGREGASHRFWTVAKDGLVKYWDADRFVGIQTLEGHHGEIWALATSHNGRFLATAGSDRSIRVWEKTDEPLFLEEEREKELEKLYESAAPQSDELAIGALAEGAEDEQPKGAEATAVSKASTESLMAGERLLEALAIADEDVQKRAAATRAGQAESVVSINPVIQAVFGENSMEEVDAYKYVLKVVERIPATHVEDALLVLPFDRVITLLTFLDVWVTKEWNVSLAARILFFLLRTHHTQIVSHRVMRTTLMRLRTHLRDVLAKQKTMLGFNLAAMRYLKQQQLERRTTELLERPDTNLEDIDEQTIRAQIESKAQRKRKLQVR</sequence>
<name>A0A2N1J9I7_9BASI</name>
<dbReference type="GO" id="GO:0030490">
    <property type="term" value="P:maturation of SSU-rRNA"/>
    <property type="evidence" value="ECO:0007669"/>
    <property type="project" value="TreeGrafter"/>
</dbReference>
<proteinExistence type="inferred from homology"/>
<dbReference type="CDD" id="cd00200">
    <property type="entry name" value="WD40"/>
    <property type="match status" value="2"/>
</dbReference>
<feature type="repeat" description="WD" evidence="6">
    <location>
        <begin position="684"/>
        <end position="716"/>
    </location>
</feature>
<dbReference type="PROSITE" id="PS50294">
    <property type="entry name" value="WD_REPEATS_REGION"/>
    <property type="match status" value="6"/>
</dbReference>
<dbReference type="Pfam" id="PF04003">
    <property type="entry name" value="Utp12"/>
    <property type="match status" value="1"/>
</dbReference>
<reference evidence="8 9" key="1">
    <citation type="submission" date="2017-10" db="EMBL/GenBank/DDBJ databases">
        <title>A novel species of cold-tolerant Malassezia isolated from bats.</title>
        <authorList>
            <person name="Lorch J.M."/>
            <person name="Palmer J.M."/>
            <person name="Vanderwolf K.J."/>
            <person name="Schmidt K.Z."/>
            <person name="Verant M.L."/>
            <person name="Weller T.J."/>
            <person name="Blehert D.S."/>
        </authorList>
    </citation>
    <scope>NUCLEOTIDE SEQUENCE [LARGE SCALE GENOMIC DNA]</scope>
    <source>
        <strain evidence="8 9">NWHC:44797-103</strain>
    </source>
</reference>
<gene>
    <name evidence="8" type="ORF">MVES_002904</name>
</gene>
<dbReference type="Pfam" id="PF25173">
    <property type="entry name" value="Beta-prop_WDR3_1st"/>
    <property type="match status" value="1"/>
</dbReference>
<evidence type="ECO:0000256" key="4">
    <source>
        <dbReference type="ARBA" id="ARBA00023242"/>
    </source>
</evidence>
<dbReference type="InterPro" id="IPR051570">
    <property type="entry name" value="TBC1_cilium_biogenesis"/>
</dbReference>
<dbReference type="FunFam" id="2.130.10.10:FF:000157">
    <property type="entry name" value="WD repeat domain 3"/>
    <property type="match status" value="1"/>
</dbReference>
<dbReference type="InterPro" id="IPR001680">
    <property type="entry name" value="WD40_rpt"/>
</dbReference>
<accession>A0A2N1J9I7</accession>
<evidence type="ECO:0000259" key="7">
    <source>
        <dbReference type="Pfam" id="PF04003"/>
    </source>
</evidence>
<dbReference type="PRINTS" id="PR00320">
    <property type="entry name" value="GPROTEINBRPT"/>
</dbReference>
<evidence type="ECO:0000313" key="9">
    <source>
        <dbReference type="Proteomes" id="UP000232875"/>
    </source>
</evidence>
<dbReference type="PROSITE" id="PS50082">
    <property type="entry name" value="WD_REPEATS_2"/>
    <property type="match status" value="7"/>
</dbReference>
<keyword evidence="9" id="KW-1185">Reference proteome</keyword>
<dbReference type="SUPFAM" id="SSF50978">
    <property type="entry name" value="WD40 repeat-like"/>
    <property type="match status" value="2"/>
</dbReference>
<dbReference type="PANTHER" id="PTHR19853">
    <property type="entry name" value="WD REPEAT CONTAINING PROTEIN 3 WDR3"/>
    <property type="match status" value="1"/>
</dbReference>
<protein>
    <recommendedName>
        <fullName evidence="7">Small-subunit processome Utp12 domain-containing protein</fullName>
    </recommendedName>
</protein>
<feature type="repeat" description="WD" evidence="6">
    <location>
        <begin position="143"/>
        <end position="190"/>
    </location>
</feature>
<dbReference type="Gene3D" id="2.130.10.10">
    <property type="entry name" value="YVTN repeat-like/Quinoprotein amine dehydrogenase"/>
    <property type="match status" value="4"/>
</dbReference>
<keyword evidence="4" id="KW-0539">Nucleus</keyword>
<feature type="repeat" description="WD" evidence="6">
    <location>
        <begin position="72"/>
        <end position="100"/>
    </location>
</feature>
<dbReference type="EMBL" id="KZ454992">
    <property type="protein sequence ID" value="PKI83206.1"/>
    <property type="molecule type" value="Genomic_DNA"/>
</dbReference>
<dbReference type="PANTHER" id="PTHR19853:SF0">
    <property type="entry name" value="WD REPEAT-CONTAINING PROTEIN 3"/>
    <property type="match status" value="1"/>
</dbReference>
<evidence type="ECO:0000256" key="6">
    <source>
        <dbReference type="PROSITE-ProRule" id="PRU00221"/>
    </source>
</evidence>
<evidence type="ECO:0000256" key="1">
    <source>
        <dbReference type="ARBA" id="ARBA00004604"/>
    </source>
</evidence>
<dbReference type="AlphaFoldDB" id="A0A2N1J9I7"/>
<dbReference type="InterPro" id="IPR007148">
    <property type="entry name" value="SSU_processome_Utp12"/>
</dbReference>
<dbReference type="SMART" id="SM00320">
    <property type="entry name" value="WD40"/>
    <property type="match status" value="12"/>
</dbReference>
<dbReference type="STRING" id="2020962.A0A2N1J9I7"/>
<dbReference type="InterPro" id="IPR020472">
    <property type="entry name" value="WD40_PAC1"/>
</dbReference>
<evidence type="ECO:0000313" key="8">
    <source>
        <dbReference type="EMBL" id="PKI83206.1"/>
    </source>
</evidence>
<comment type="similarity">
    <text evidence="5">Belongs to the WD repeat WDR3/UTP12 family.</text>
</comment>
<feature type="repeat" description="WD" evidence="6">
    <location>
        <begin position="409"/>
        <end position="450"/>
    </location>
</feature>
<keyword evidence="3" id="KW-0677">Repeat</keyword>
<feature type="repeat" description="WD" evidence="6">
    <location>
        <begin position="587"/>
        <end position="628"/>
    </location>
</feature>
<evidence type="ECO:0000256" key="3">
    <source>
        <dbReference type="ARBA" id="ARBA00022737"/>
    </source>
</evidence>
<organism evidence="8 9">
    <name type="scientific">Malassezia vespertilionis</name>
    <dbReference type="NCBI Taxonomy" id="2020962"/>
    <lineage>
        <taxon>Eukaryota</taxon>
        <taxon>Fungi</taxon>
        <taxon>Dikarya</taxon>
        <taxon>Basidiomycota</taxon>
        <taxon>Ustilaginomycotina</taxon>
        <taxon>Malasseziomycetes</taxon>
        <taxon>Malasseziales</taxon>
        <taxon>Malasseziaceae</taxon>
        <taxon>Malassezia</taxon>
    </lineage>
</organism>
<evidence type="ECO:0000256" key="5">
    <source>
        <dbReference type="ARBA" id="ARBA00038229"/>
    </source>
</evidence>
<dbReference type="Pfam" id="PF25172">
    <property type="entry name" value="Beta-prop_WDR3_2nd"/>
    <property type="match status" value="1"/>
</dbReference>
<dbReference type="InterPro" id="IPR019775">
    <property type="entry name" value="WD40_repeat_CS"/>
</dbReference>
<feature type="repeat" description="WD" evidence="6">
    <location>
        <begin position="492"/>
        <end position="533"/>
    </location>
</feature>
<dbReference type="GO" id="GO:0032040">
    <property type="term" value="C:small-subunit processome"/>
    <property type="evidence" value="ECO:0007669"/>
    <property type="project" value="TreeGrafter"/>
</dbReference>
<dbReference type="PROSITE" id="PS00678">
    <property type="entry name" value="WD_REPEATS_1"/>
    <property type="match status" value="2"/>
</dbReference>
<feature type="repeat" description="WD" evidence="6">
    <location>
        <begin position="101"/>
        <end position="133"/>
    </location>
</feature>
<feature type="domain" description="Small-subunit processome Utp12" evidence="7">
    <location>
        <begin position="831"/>
        <end position="932"/>
    </location>
</feature>
<comment type="subcellular location">
    <subcellularLocation>
        <location evidence="1">Nucleus</location>
        <location evidence="1">Nucleolus</location>
    </subcellularLocation>
</comment>
<dbReference type="GO" id="GO:0030515">
    <property type="term" value="F:snoRNA binding"/>
    <property type="evidence" value="ECO:0007669"/>
    <property type="project" value="TreeGrafter"/>
</dbReference>
<keyword evidence="2 6" id="KW-0853">WD repeat</keyword>
<dbReference type="FunFam" id="2.130.10.10:FF:000178">
    <property type="entry name" value="WD repeat domain 3"/>
    <property type="match status" value="1"/>
</dbReference>
<dbReference type="GO" id="GO:0034388">
    <property type="term" value="C:Pwp2p-containing subcomplex of 90S preribosome"/>
    <property type="evidence" value="ECO:0007669"/>
    <property type="project" value="TreeGrafter"/>
</dbReference>
<evidence type="ECO:0000256" key="2">
    <source>
        <dbReference type="ARBA" id="ARBA00022574"/>
    </source>
</evidence>
<dbReference type="Proteomes" id="UP000232875">
    <property type="component" value="Unassembled WGS sequence"/>
</dbReference>
<dbReference type="InterPro" id="IPR015943">
    <property type="entry name" value="WD40/YVTN_repeat-like_dom_sf"/>
</dbReference>
<dbReference type="OrthoDB" id="407922at2759"/>
<dbReference type="InterPro" id="IPR036322">
    <property type="entry name" value="WD40_repeat_dom_sf"/>
</dbReference>